<sequence length="193" mass="21072">MADPMVDPNAAFAQLQQQVNNFLEREESAIVDSLIRNTLEPSLLNMVQATTHVLTKALYEFIVAQCQHSDRHHKIALLDKVVALIADPNLANDSTLVKWTQLGTDLAQLKMTLDKALGIFLQSSYKPPAGVNRTTFDFSVSQTLDAKTSPTLKDVASVIQFATSKGKTKGATTDPTSMDLDHINAFQGRSSGK</sequence>
<dbReference type="Proteomes" id="UP000005240">
    <property type="component" value="Unassembled WGS sequence"/>
</dbReference>
<dbReference type="VEuPathDB" id="FungiDB:PTTG_05447"/>
<organism evidence="1">
    <name type="scientific">Puccinia triticina (isolate 1-1 / race 1 (BBBD))</name>
    <name type="common">Brown leaf rust fungus</name>
    <dbReference type="NCBI Taxonomy" id="630390"/>
    <lineage>
        <taxon>Eukaryota</taxon>
        <taxon>Fungi</taxon>
        <taxon>Dikarya</taxon>
        <taxon>Basidiomycota</taxon>
        <taxon>Pucciniomycotina</taxon>
        <taxon>Pucciniomycetes</taxon>
        <taxon>Pucciniales</taxon>
        <taxon>Pucciniaceae</taxon>
        <taxon>Puccinia</taxon>
    </lineage>
</organism>
<accession>A0A180GS95</accession>
<dbReference type="EnsemblFungi" id="PTTG_05447-t43_1">
    <property type="protein sequence ID" value="PTTG_05447-t43_1-p1"/>
    <property type="gene ID" value="PTTG_05447"/>
</dbReference>
<evidence type="ECO:0000313" key="1">
    <source>
        <dbReference type="EMBL" id="OAV95394.1"/>
    </source>
</evidence>
<gene>
    <name evidence="1" type="ORF">PTTG_05447</name>
</gene>
<dbReference type="OrthoDB" id="2506752at2759"/>
<reference evidence="2" key="4">
    <citation type="submission" date="2025-05" db="UniProtKB">
        <authorList>
            <consortium name="EnsemblFungi"/>
        </authorList>
    </citation>
    <scope>IDENTIFICATION</scope>
    <source>
        <strain evidence="2">isolate 1-1 / race 1 (BBBD)</strain>
    </source>
</reference>
<keyword evidence="3" id="KW-1185">Reference proteome</keyword>
<reference evidence="2 3" key="3">
    <citation type="journal article" date="2017" name="G3 (Bethesda)">
        <title>Comparative analysis highlights variable genome content of wheat rusts and divergence of the mating loci.</title>
        <authorList>
            <person name="Cuomo C.A."/>
            <person name="Bakkeren G."/>
            <person name="Khalil H.B."/>
            <person name="Panwar V."/>
            <person name="Joly D."/>
            <person name="Linning R."/>
            <person name="Sakthikumar S."/>
            <person name="Song X."/>
            <person name="Adiconis X."/>
            <person name="Fan L."/>
            <person name="Goldberg J.M."/>
            <person name="Levin J.Z."/>
            <person name="Young S."/>
            <person name="Zeng Q."/>
            <person name="Anikster Y."/>
            <person name="Bruce M."/>
            <person name="Wang M."/>
            <person name="Yin C."/>
            <person name="McCallum B."/>
            <person name="Szabo L.J."/>
            <person name="Hulbert S."/>
            <person name="Chen X."/>
            <person name="Fellers J.P."/>
        </authorList>
    </citation>
    <scope>NUCLEOTIDE SEQUENCE</scope>
    <source>
        <strain evidence="3">Isolate 1-1 / race 1 (BBBD)</strain>
        <strain evidence="2">isolate 1-1 / race 1 (BBBD)</strain>
    </source>
</reference>
<reference evidence="1" key="1">
    <citation type="submission" date="2009-11" db="EMBL/GenBank/DDBJ databases">
        <authorList>
            <consortium name="The Broad Institute Genome Sequencing Platform"/>
            <person name="Ward D."/>
            <person name="Feldgarden M."/>
            <person name="Earl A."/>
            <person name="Young S.K."/>
            <person name="Zeng Q."/>
            <person name="Koehrsen M."/>
            <person name="Alvarado L."/>
            <person name="Berlin A."/>
            <person name="Bochicchio J."/>
            <person name="Borenstein D."/>
            <person name="Chapman S.B."/>
            <person name="Chen Z."/>
            <person name="Engels R."/>
            <person name="Freedman E."/>
            <person name="Gellesch M."/>
            <person name="Goldberg J."/>
            <person name="Griggs A."/>
            <person name="Gujja S."/>
            <person name="Heilman E."/>
            <person name="Heiman D."/>
            <person name="Hepburn T."/>
            <person name="Howarth C."/>
            <person name="Jen D."/>
            <person name="Larson L."/>
            <person name="Lewis B."/>
            <person name="Mehta T."/>
            <person name="Park D."/>
            <person name="Pearson M."/>
            <person name="Roberts A."/>
            <person name="Saif S."/>
            <person name="Shea T."/>
            <person name="Shenoy N."/>
            <person name="Sisk P."/>
            <person name="Stolte C."/>
            <person name="Sykes S."/>
            <person name="Thomson T."/>
            <person name="Walk T."/>
            <person name="White J."/>
            <person name="Yandava C."/>
            <person name="Izard J."/>
            <person name="Baranova O.V."/>
            <person name="Blanton J.M."/>
            <person name="Tanner A.C."/>
            <person name="Dewhirst F.E."/>
            <person name="Haas B."/>
            <person name="Nusbaum C."/>
            <person name="Birren B."/>
        </authorList>
    </citation>
    <scope>NUCLEOTIDE SEQUENCE [LARGE SCALE GENOMIC DNA]</scope>
    <source>
        <strain evidence="1">1-1 BBBD Race 1</strain>
    </source>
</reference>
<evidence type="ECO:0000313" key="3">
    <source>
        <dbReference type="Proteomes" id="UP000005240"/>
    </source>
</evidence>
<proteinExistence type="predicted"/>
<dbReference type="EMBL" id="ADAS02000029">
    <property type="protein sequence ID" value="OAV95394.1"/>
    <property type="molecule type" value="Genomic_DNA"/>
</dbReference>
<reference evidence="1" key="2">
    <citation type="submission" date="2016-05" db="EMBL/GenBank/DDBJ databases">
        <title>Comparative analysis highlights variable genome content of wheat rusts and divergence of the mating loci.</title>
        <authorList>
            <person name="Cuomo C.A."/>
            <person name="Bakkeren G."/>
            <person name="Szabo L."/>
            <person name="Khalil H."/>
            <person name="Joly D."/>
            <person name="Goldberg J."/>
            <person name="Young S."/>
            <person name="Zeng Q."/>
            <person name="Fellers J."/>
        </authorList>
    </citation>
    <scope>NUCLEOTIDE SEQUENCE [LARGE SCALE GENOMIC DNA]</scope>
    <source>
        <strain evidence="1">1-1 BBBD Race 1</strain>
    </source>
</reference>
<protein>
    <submittedName>
        <fullName evidence="1 2">Uncharacterized protein</fullName>
    </submittedName>
</protein>
<evidence type="ECO:0000313" key="2">
    <source>
        <dbReference type="EnsemblFungi" id="PTTG_05447-t43_1-p1"/>
    </source>
</evidence>
<name>A0A180GS95_PUCT1</name>
<dbReference type="AlphaFoldDB" id="A0A180GS95"/>